<dbReference type="KEGG" id="mpri:MP3633_3128"/>
<dbReference type="InterPro" id="IPR036397">
    <property type="entry name" value="RNaseH_sf"/>
</dbReference>
<proteinExistence type="predicted"/>
<dbReference type="PROSITE" id="PS50994">
    <property type="entry name" value="INTEGRASE"/>
    <property type="match status" value="1"/>
</dbReference>
<dbReference type="PANTHER" id="PTHR46889:SF4">
    <property type="entry name" value="TRANSPOSASE INSO FOR INSERTION SEQUENCE ELEMENT IS911B-RELATED"/>
    <property type="match status" value="1"/>
</dbReference>
<dbReference type="Proteomes" id="UP000509371">
    <property type="component" value="Chromosome"/>
</dbReference>
<dbReference type="InterPro" id="IPR001584">
    <property type="entry name" value="Integrase_cat-core"/>
</dbReference>
<dbReference type="NCBIfam" id="NF033516">
    <property type="entry name" value="transpos_IS3"/>
    <property type="match status" value="1"/>
</dbReference>
<evidence type="ECO:0000259" key="1">
    <source>
        <dbReference type="PROSITE" id="PS50994"/>
    </source>
</evidence>
<dbReference type="InterPro" id="IPR048020">
    <property type="entry name" value="Transpos_IS3"/>
</dbReference>
<sequence>MGKEQPTTPHLLKRAFNPTDLNTRWVGDITYIRSHQGWSYLATVMDLANREIVGYAMSKTPDAKLAKKALTNAIAKHQPNTKGLMFHSDQGVQYNAKLFKETLHGHKMIQSMSRRGNCWDNAVQERFFRNLKTEYLNDQTFINHQSVVAAVERYIGFYNYKRLNSAIDYLTPAQKRQELLKVA</sequence>
<evidence type="ECO:0000313" key="2">
    <source>
        <dbReference type="EMBL" id="QKK81855.1"/>
    </source>
</evidence>
<evidence type="ECO:0000313" key="3">
    <source>
        <dbReference type="Proteomes" id="UP000509371"/>
    </source>
</evidence>
<dbReference type="InterPro" id="IPR012337">
    <property type="entry name" value="RNaseH-like_sf"/>
</dbReference>
<dbReference type="Pfam" id="PF13333">
    <property type="entry name" value="rve_2"/>
    <property type="match status" value="1"/>
</dbReference>
<name>A0A859CYV0_9GAMM</name>
<dbReference type="EMBL" id="CP054301">
    <property type="protein sequence ID" value="QKK81855.1"/>
    <property type="molecule type" value="Genomic_DNA"/>
</dbReference>
<accession>A0A859CYV0</accession>
<dbReference type="GO" id="GO:0003676">
    <property type="term" value="F:nucleic acid binding"/>
    <property type="evidence" value="ECO:0007669"/>
    <property type="project" value="InterPro"/>
</dbReference>
<dbReference type="GO" id="GO:0015074">
    <property type="term" value="P:DNA integration"/>
    <property type="evidence" value="ECO:0007669"/>
    <property type="project" value="InterPro"/>
</dbReference>
<dbReference type="PANTHER" id="PTHR46889">
    <property type="entry name" value="TRANSPOSASE INSF FOR INSERTION SEQUENCE IS3B-RELATED"/>
    <property type="match status" value="1"/>
</dbReference>
<dbReference type="Pfam" id="PF00665">
    <property type="entry name" value="rve"/>
    <property type="match status" value="1"/>
</dbReference>
<gene>
    <name evidence="2" type="ORF">MP3633_3128</name>
</gene>
<dbReference type="SUPFAM" id="SSF53098">
    <property type="entry name" value="Ribonuclease H-like"/>
    <property type="match status" value="1"/>
</dbReference>
<organism evidence="2 3">
    <name type="scientific">Marinomonas primoryensis</name>
    <dbReference type="NCBI Taxonomy" id="178399"/>
    <lineage>
        <taxon>Bacteria</taxon>
        <taxon>Pseudomonadati</taxon>
        <taxon>Pseudomonadota</taxon>
        <taxon>Gammaproteobacteria</taxon>
        <taxon>Oceanospirillales</taxon>
        <taxon>Oceanospirillaceae</taxon>
        <taxon>Marinomonas</taxon>
    </lineage>
</organism>
<protein>
    <submittedName>
        <fullName evidence="2">Transposase</fullName>
    </submittedName>
</protein>
<dbReference type="Gene3D" id="3.30.420.10">
    <property type="entry name" value="Ribonuclease H-like superfamily/Ribonuclease H"/>
    <property type="match status" value="1"/>
</dbReference>
<dbReference type="InterPro" id="IPR050900">
    <property type="entry name" value="Transposase_IS3/IS150/IS904"/>
</dbReference>
<dbReference type="AlphaFoldDB" id="A0A859CYV0"/>
<reference evidence="2 3" key="1">
    <citation type="submission" date="2020-06" db="EMBL/GenBank/DDBJ databases">
        <authorList>
            <person name="Voronona O.L."/>
            <person name="Aksenova E.I."/>
            <person name="Kunda M.S."/>
            <person name="Semenov A.N."/>
            <person name="Ryzhova N."/>
        </authorList>
    </citation>
    <scope>NUCLEOTIDE SEQUENCE [LARGE SCALE GENOMIC DNA]</scope>
    <source>
        <strain evidence="2 3">MPKMM3633</strain>
    </source>
</reference>
<feature type="domain" description="Integrase catalytic" evidence="1">
    <location>
        <begin position="14"/>
        <end position="180"/>
    </location>
</feature>